<dbReference type="Pfam" id="PF13202">
    <property type="entry name" value="EF-hand_5"/>
    <property type="match status" value="1"/>
</dbReference>
<keyword evidence="6" id="KW-1185">Reference proteome</keyword>
<protein>
    <recommendedName>
        <fullName evidence="4">EF-hand domain-containing protein</fullName>
    </recommendedName>
</protein>
<dbReference type="InterPro" id="IPR011992">
    <property type="entry name" value="EF-hand-dom_pair"/>
</dbReference>
<dbReference type="EMBL" id="AUSU01001879">
    <property type="protein sequence ID" value="EPS69957.1"/>
    <property type="molecule type" value="Genomic_DNA"/>
</dbReference>
<dbReference type="AlphaFoldDB" id="S8EBP0"/>
<organism evidence="5 6">
    <name type="scientific">Genlisea aurea</name>
    <dbReference type="NCBI Taxonomy" id="192259"/>
    <lineage>
        <taxon>Eukaryota</taxon>
        <taxon>Viridiplantae</taxon>
        <taxon>Streptophyta</taxon>
        <taxon>Embryophyta</taxon>
        <taxon>Tracheophyta</taxon>
        <taxon>Spermatophyta</taxon>
        <taxon>Magnoliopsida</taxon>
        <taxon>eudicotyledons</taxon>
        <taxon>Gunneridae</taxon>
        <taxon>Pentapetalae</taxon>
        <taxon>asterids</taxon>
        <taxon>lamiids</taxon>
        <taxon>Lamiales</taxon>
        <taxon>Lentibulariaceae</taxon>
        <taxon>Genlisea</taxon>
    </lineage>
</organism>
<reference evidence="5 6" key="1">
    <citation type="journal article" date="2013" name="BMC Genomics">
        <title>The miniature genome of a carnivorous plant Genlisea aurea contains a low number of genes and short non-coding sequences.</title>
        <authorList>
            <person name="Leushkin E.V."/>
            <person name="Sutormin R.A."/>
            <person name="Nabieva E.R."/>
            <person name="Penin A.A."/>
            <person name="Kondrashov A.S."/>
            <person name="Logacheva M.D."/>
        </authorList>
    </citation>
    <scope>NUCLEOTIDE SEQUENCE [LARGE SCALE GENOMIC DNA]</scope>
</reference>
<feature type="domain" description="EF-hand" evidence="4">
    <location>
        <begin position="100"/>
        <end position="135"/>
    </location>
</feature>
<dbReference type="Proteomes" id="UP000015453">
    <property type="component" value="Unassembled WGS sequence"/>
</dbReference>
<evidence type="ECO:0000256" key="1">
    <source>
        <dbReference type="ARBA" id="ARBA00022723"/>
    </source>
</evidence>
<dbReference type="PANTHER" id="PTHR10891">
    <property type="entry name" value="EF-HAND CALCIUM-BINDING DOMAIN CONTAINING PROTEIN"/>
    <property type="match status" value="1"/>
</dbReference>
<proteinExistence type="predicted"/>
<dbReference type="SUPFAM" id="SSF47473">
    <property type="entry name" value="EF-hand"/>
    <property type="match status" value="1"/>
</dbReference>
<dbReference type="Gene3D" id="1.10.238.10">
    <property type="entry name" value="EF-hand"/>
    <property type="match status" value="1"/>
</dbReference>
<feature type="domain" description="EF-hand" evidence="4">
    <location>
        <begin position="64"/>
        <end position="99"/>
    </location>
</feature>
<dbReference type="CDD" id="cd00051">
    <property type="entry name" value="EFh"/>
    <property type="match status" value="1"/>
</dbReference>
<dbReference type="InterPro" id="IPR002048">
    <property type="entry name" value="EF_hand_dom"/>
</dbReference>
<dbReference type="GO" id="GO:0005509">
    <property type="term" value="F:calcium ion binding"/>
    <property type="evidence" value="ECO:0007669"/>
    <property type="project" value="InterPro"/>
</dbReference>
<dbReference type="OrthoDB" id="26525at2759"/>
<keyword evidence="2" id="KW-0677">Repeat</keyword>
<dbReference type="SMART" id="SM00054">
    <property type="entry name" value="EFh"/>
    <property type="match status" value="3"/>
</dbReference>
<comment type="caution">
    <text evidence="5">The sequence shown here is derived from an EMBL/GenBank/DDBJ whole genome shotgun (WGS) entry which is preliminary data.</text>
</comment>
<evidence type="ECO:0000256" key="2">
    <source>
        <dbReference type="ARBA" id="ARBA00022737"/>
    </source>
</evidence>
<name>S8EBP0_9LAMI</name>
<evidence type="ECO:0000256" key="3">
    <source>
        <dbReference type="ARBA" id="ARBA00022837"/>
    </source>
</evidence>
<dbReference type="Pfam" id="PF13499">
    <property type="entry name" value="EF-hand_7"/>
    <property type="match status" value="1"/>
</dbReference>
<dbReference type="PROSITE" id="PS00018">
    <property type="entry name" value="EF_HAND_1"/>
    <property type="match status" value="2"/>
</dbReference>
<keyword evidence="1" id="KW-0479">Metal-binding</keyword>
<accession>S8EBP0</accession>
<gene>
    <name evidence="5" type="ORF">M569_04806</name>
</gene>
<sequence>MDDRIQALKNFIKGKNRKISIAELKAFVDGFGRSIDVENLASILDVDRDGFVTSEDVRALIVAEKDRFFDRGFKTLDGDNDGRISVADLHSTLRRLGTEISIEECREAIVPYDGDGDGVIDYEEYVKMMTRGMRSWGFDI</sequence>
<dbReference type="InterPro" id="IPR018247">
    <property type="entry name" value="EF_Hand_1_Ca_BS"/>
</dbReference>
<evidence type="ECO:0000313" key="5">
    <source>
        <dbReference type="EMBL" id="EPS69957.1"/>
    </source>
</evidence>
<dbReference type="InterPro" id="IPR039647">
    <property type="entry name" value="EF_hand_pair_protein_CML-like"/>
</dbReference>
<evidence type="ECO:0000313" key="6">
    <source>
        <dbReference type="Proteomes" id="UP000015453"/>
    </source>
</evidence>
<evidence type="ECO:0000259" key="4">
    <source>
        <dbReference type="PROSITE" id="PS50222"/>
    </source>
</evidence>
<dbReference type="FunFam" id="1.10.238.10:FF:000003">
    <property type="entry name" value="Calmodulin A"/>
    <property type="match status" value="1"/>
</dbReference>
<keyword evidence="3" id="KW-0106">Calcium</keyword>
<dbReference type="PROSITE" id="PS50222">
    <property type="entry name" value="EF_HAND_2"/>
    <property type="match status" value="2"/>
</dbReference>